<organism evidence="2 3">
    <name type="scientific">Araneus ventricosus</name>
    <name type="common">Orbweaver spider</name>
    <name type="synonym">Epeira ventricosa</name>
    <dbReference type="NCBI Taxonomy" id="182803"/>
    <lineage>
        <taxon>Eukaryota</taxon>
        <taxon>Metazoa</taxon>
        <taxon>Ecdysozoa</taxon>
        <taxon>Arthropoda</taxon>
        <taxon>Chelicerata</taxon>
        <taxon>Arachnida</taxon>
        <taxon>Araneae</taxon>
        <taxon>Araneomorphae</taxon>
        <taxon>Entelegynae</taxon>
        <taxon>Araneoidea</taxon>
        <taxon>Araneidae</taxon>
        <taxon>Araneus</taxon>
    </lineage>
</organism>
<evidence type="ECO:0000256" key="1">
    <source>
        <dbReference type="SAM" id="MobiDB-lite"/>
    </source>
</evidence>
<proteinExistence type="predicted"/>
<dbReference type="EMBL" id="BGPR01020239">
    <property type="protein sequence ID" value="GBN84138.1"/>
    <property type="molecule type" value="Genomic_DNA"/>
</dbReference>
<evidence type="ECO:0000313" key="3">
    <source>
        <dbReference type="Proteomes" id="UP000499080"/>
    </source>
</evidence>
<accession>A0A4Y2S7B7</accession>
<evidence type="ECO:0000313" key="2">
    <source>
        <dbReference type="EMBL" id="GBN84138.1"/>
    </source>
</evidence>
<keyword evidence="3" id="KW-1185">Reference proteome</keyword>
<gene>
    <name evidence="2" type="ORF">AVEN_206252_1</name>
</gene>
<comment type="caution">
    <text evidence="2">The sequence shown here is derived from an EMBL/GenBank/DDBJ whole genome shotgun (WGS) entry which is preliminary data.</text>
</comment>
<reference evidence="2 3" key="1">
    <citation type="journal article" date="2019" name="Sci. Rep.">
        <title>Orb-weaving spider Araneus ventricosus genome elucidates the spidroin gene catalogue.</title>
        <authorList>
            <person name="Kono N."/>
            <person name="Nakamura H."/>
            <person name="Ohtoshi R."/>
            <person name="Moran D.A.P."/>
            <person name="Shinohara A."/>
            <person name="Yoshida Y."/>
            <person name="Fujiwara M."/>
            <person name="Mori M."/>
            <person name="Tomita M."/>
            <person name="Arakawa K."/>
        </authorList>
    </citation>
    <scope>NUCLEOTIDE SEQUENCE [LARGE SCALE GENOMIC DNA]</scope>
</reference>
<feature type="region of interest" description="Disordered" evidence="1">
    <location>
        <begin position="73"/>
        <end position="99"/>
    </location>
</feature>
<sequence length="99" mass="10932">MSRLKIMFNVLQPLPKLAPISCKTVCQKNAGGQLYDLYGNVYVRKSHYTAKSYVGGRTSSRWRGAKIPTLARPTQEGCKAGAEPAGRDPPHQHVEDGIY</sequence>
<feature type="compositionally biased region" description="Basic and acidic residues" evidence="1">
    <location>
        <begin position="85"/>
        <end position="99"/>
    </location>
</feature>
<dbReference type="Proteomes" id="UP000499080">
    <property type="component" value="Unassembled WGS sequence"/>
</dbReference>
<dbReference type="AlphaFoldDB" id="A0A4Y2S7B7"/>
<protein>
    <submittedName>
        <fullName evidence="2">Uncharacterized protein</fullName>
    </submittedName>
</protein>
<name>A0A4Y2S7B7_ARAVE</name>